<evidence type="ECO:0000259" key="2">
    <source>
        <dbReference type="Pfam" id="PF13360"/>
    </source>
</evidence>
<comment type="caution">
    <text evidence="3">The sequence shown here is derived from an EMBL/GenBank/DDBJ whole genome shotgun (WGS) entry which is preliminary data.</text>
</comment>
<dbReference type="InterPro" id="IPR015943">
    <property type="entry name" value="WD40/YVTN_repeat-like_dom_sf"/>
</dbReference>
<dbReference type="Gene3D" id="2.130.10.10">
    <property type="entry name" value="YVTN repeat-like/Quinoprotein amine dehydrogenase"/>
    <property type="match status" value="2"/>
</dbReference>
<dbReference type="AlphaFoldDB" id="A0A4R4P6N8"/>
<feature type="non-terminal residue" evidence="3">
    <location>
        <position position="1"/>
    </location>
</feature>
<dbReference type="InterPro" id="IPR011047">
    <property type="entry name" value="Quinoprotein_ADH-like_sf"/>
</dbReference>
<proteinExistence type="predicted"/>
<evidence type="ECO:0000313" key="3">
    <source>
        <dbReference type="EMBL" id="TDC16470.1"/>
    </source>
</evidence>
<feature type="compositionally biased region" description="Low complexity" evidence="1">
    <location>
        <begin position="49"/>
        <end position="60"/>
    </location>
</feature>
<organism evidence="3 4">
    <name type="scientific">Kribbella albertanoniae</name>
    <dbReference type="NCBI Taxonomy" id="1266829"/>
    <lineage>
        <taxon>Bacteria</taxon>
        <taxon>Bacillati</taxon>
        <taxon>Actinomycetota</taxon>
        <taxon>Actinomycetes</taxon>
        <taxon>Propionibacteriales</taxon>
        <taxon>Kribbellaceae</taxon>
        <taxon>Kribbella</taxon>
    </lineage>
</organism>
<protein>
    <recommendedName>
        <fullName evidence="2">Pyrrolo-quinoline quinone repeat domain-containing protein</fullName>
    </recommendedName>
</protein>
<keyword evidence="4" id="KW-1185">Reference proteome</keyword>
<dbReference type="EMBL" id="SMKA01000308">
    <property type="protein sequence ID" value="TDC16470.1"/>
    <property type="molecule type" value="Genomic_DNA"/>
</dbReference>
<dbReference type="SUPFAM" id="SSF50998">
    <property type="entry name" value="Quinoprotein alcohol dehydrogenase-like"/>
    <property type="match status" value="1"/>
</dbReference>
<dbReference type="Proteomes" id="UP000295075">
    <property type="component" value="Unassembled WGS sequence"/>
</dbReference>
<reference evidence="3 4" key="1">
    <citation type="submission" date="2019-03" db="EMBL/GenBank/DDBJ databases">
        <title>Draft genome sequences of novel Actinobacteria.</title>
        <authorList>
            <person name="Sahin N."/>
            <person name="Ay H."/>
            <person name="Saygin H."/>
        </authorList>
    </citation>
    <scope>NUCLEOTIDE SEQUENCE [LARGE SCALE GENOMIC DNA]</scope>
    <source>
        <strain evidence="3 4">JCM 30547</strain>
    </source>
</reference>
<accession>A0A4R4P6N8</accession>
<sequence length="454" mass="48895">AGTLFRSSIGRVKRLTATVGCLVIALGLVGCAAEKPVAGPSTPVPSTPTAPTSSVPTTPSEPQRPATWTAALPGARQFENATVLGQTVVVHGLRLVAGLNRADGKVLWKVPVSGDTRVSVTKAVVLIEQDKLIQGVDIRSGKVRYRKKHPHYGMIAGITADWVVVPDCAGKTCRVRGLQLPSFKERWYADFPFREGPAVDAPGSELTSHYYRLAEPHLVPSAPYVVFGREVGKERLMTALATATGKPGKTFEARDQSLTPTTGRLGLVWDERYSGSTRRIAAQDVWTGRVLWEQDGKRWDNGSQAGYPALTSRLLALPTEEKTPALIDLRTGKIRWTSTVQGVPVGLDDRTLVIRTGELSNAVDLVGLDTANGNQRWRIELPRTMLAGQDRAVALFGNRIAYEVAGPAVRVNDAGTGNVLWTASGSSDLLGLGSDWLITQSTGADDRIQFFNVT</sequence>
<gene>
    <name evidence="3" type="ORF">E1261_38910</name>
</gene>
<name>A0A4R4P6N8_9ACTN</name>
<dbReference type="PANTHER" id="PTHR34512">
    <property type="entry name" value="CELL SURFACE PROTEIN"/>
    <property type="match status" value="1"/>
</dbReference>
<evidence type="ECO:0000313" key="4">
    <source>
        <dbReference type="Proteomes" id="UP000295075"/>
    </source>
</evidence>
<feature type="domain" description="Pyrrolo-quinoline quinone repeat" evidence="2">
    <location>
        <begin position="279"/>
        <end position="424"/>
    </location>
</feature>
<feature type="region of interest" description="Disordered" evidence="1">
    <location>
        <begin position="38"/>
        <end position="65"/>
    </location>
</feature>
<feature type="domain" description="Pyrrolo-quinoline quinone repeat" evidence="2">
    <location>
        <begin position="82"/>
        <end position="150"/>
    </location>
</feature>
<dbReference type="PANTHER" id="PTHR34512:SF30">
    <property type="entry name" value="OUTER MEMBRANE PROTEIN ASSEMBLY FACTOR BAMB"/>
    <property type="match status" value="1"/>
</dbReference>
<dbReference type="Pfam" id="PF13360">
    <property type="entry name" value="PQQ_2"/>
    <property type="match status" value="2"/>
</dbReference>
<dbReference type="InterPro" id="IPR002372">
    <property type="entry name" value="PQQ_rpt_dom"/>
</dbReference>
<evidence type="ECO:0000256" key="1">
    <source>
        <dbReference type="SAM" id="MobiDB-lite"/>
    </source>
</evidence>